<keyword evidence="3" id="KW-1185">Reference proteome</keyword>
<evidence type="ECO:0000313" key="3">
    <source>
        <dbReference type="Proteomes" id="UP000193862"/>
    </source>
</evidence>
<reference evidence="2 3" key="1">
    <citation type="submission" date="2017-03" db="EMBL/GenBank/DDBJ databases">
        <authorList>
            <person name="Afonso C.L."/>
            <person name="Miller P.J."/>
            <person name="Scott M.A."/>
            <person name="Spackman E."/>
            <person name="Goraichik I."/>
            <person name="Dimitrov K.M."/>
            <person name="Suarez D.L."/>
            <person name="Swayne D.E."/>
        </authorList>
    </citation>
    <scope>NUCLEOTIDE SEQUENCE [LARGE SCALE GENOMIC DNA]</scope>
    <source>
        <strain evidence="2 3">CECT 8620</strain>
    </source>
</reference>
<name>A0A1Y5RN66_9RHOB</name>
<gene>
    <name evidence="2" type="ORF">AQS8620_00599</name>
</gene>
<dbReference type="EMBL" id="FWFS01000001">
    <property type="protein sequence ID" value="SLN21260.1"/>
    <property type="molecule type" value="Genomic_DNA"/>
</dbReference>
<evidence type="ECO:0000256" key="1">
    <source>
        <dbReference type="SAM" id="Phobius"/>
    </source>
</evidence>
<keyword evidence="1" id="KW-0812">Transmembrane</keyword>
<dbReference type="RefSeq" id="WP_085835305.1">
    <property type="nucleotide sequence ID" value="NZ_FWFS01000001.1"/>
</dbReference>
<keyword evidence="1" id="KW-1133">Transmembrane helix</keyword>
<evidence type="ECO:0000313" key="2">
    <source>
        <dbReference type="EMBL" id="SLN21260.1"/>
    </source>
</evidence>
<sequence length="72" mass="7641">MVIGLTVFALAFGVMGLAGALTAGLPVWAALLAYMVLGSLTLLVSALGVYGLSQMRHTQRPASYPRLRQIEH</sequence>
<keyword evidence="1" id="KW-0472">Membrane</keyword>
<organism evidence="2 3">
    <name type="scientific">Aquimixticola soesokkakensis</name>
    <dbReference type="NCBI Taxonomy" id="1519096"/>
    <lineage>
        <taxon>Bacteria</taxon>
        <taxon>Pseudomonadati</taxon>
        <taxon>Pseudomonadota</taxon>
        <taxon>Alphaproteobacteria</taxon>
        <taxon>Rhodobacterales</taxon>
        <taxon>Paracoccaceae</taxon>
        <taxon>Aquimixticola</taxon>
    </lineage>
</organism>
<proteinExistence type="predicted"/>
<dbReference type="AlphaFoldDB" id="A0A1Y5RN66"/>
<accession>A0A1Y5RN66</accession>
<protein>
    <submittedName>
        <fullName evidence="2">Uncharacterized protein</fullName>
    </submittedName>
</protein>
<feature type="transmembrane region" description="Helical" evidence="1">
    <location>
        <begin position="32"/>
        <end position="52"/>
    </location>
</feature>
<dbReference type="Proteomes" id="UP000193862">
    <property type="component" value="Unassembled WGS sequence"/>
</dbReference>